<dbReference type="InterPro" id="IPR001173">
    <property type="entry name" value="Glyco_trans_2-like"/>
</dbReference>
<evidence type="ECO:0000313" key="6">
    <source>
        <dbReference type="Proteomes" id="UP001259803"/>
    </source>
</evidence>
<gene>
    <name evidence="5" type="ORF">RM533_11850</name>
</gene>
<comment type="caution">
    <text evidence="5">The sequence shown here is derived from an EMBL/GenBank/DDBJ whole genome shotgun (WGS) entry which is preliminary data.</text>
</comment>
<dbReference type="InterPro" id="IPR050834">
    <property type="entry name" value="Glycosyltransf_2"/>
</dbReference>
<dbReference type="PANTHER" id="PTHR43685">
    <property type="entry name" value="GLYCOSYLTRANSFERASE"/>
    <property type="match status" value="1"/>
</dbReference>
<proteinExistence type="inferred from homology"/>
<sequence>MIAIEESPRQAAAHPSADTPQVSILMAVHNGEAHLDEAMHSLLAQDFTDFEFVIVDDASGPVVHAMLEQHAAQDPRIVLVRNDRQLRLAASLNIGLQRCRAPLTARADADDIYAPERLSRQVAFLNKHPDVGVVSCGFNRIAQDGTYIATINAVTDPDQIAFDRLFINRILHPGVMFRTALVREAGGYDEAFWTAQDTELWARLAHVTRLANIREALVDYRVHDQSVSRSRGEEGQALSLSVPIAQIGRYLGTPLPQDEARAAIALYRSAPPLAAHEVLLAEKCLARIRRVAVQRETPTVMAHFERRISDSLFGAASRLKGSDPAAALLVAASAAAWRFNRRWAVRVARRLLARRLLVRTNARTA</sequence>
<accession>A0ABU2ZJT3</accession>
<dbReference type="SUPFAM" id="SSF53448">
    <property type="entry name" value="Nucleotide-diphospho-sugar transferases"/>
    <property type="match status" value="1"/>
</dbReference>
<dbReference type="RefSeq" id="WP_311341439.1">
    <property type="nucleotide sequence ID" value="NZ_JAVRHS010000012.1"/>
</dbReference>
<dbReference type="GO" id="GO:0016757">
    <property type="term" value="F:glycosyltransferase activity"/>
    <property type="evidence" value="ECO:0007669"/>
    <property type="project" value="UniProtKB-KW"/>
</dbReference>
<protein>
    <submittedName>
        <fullName evidence="5">Glycosyltransferase</fullName>
        <ecNumber evidence="5">2.4.-.-</ecNumber>
    </submittedName>
</protein>
<dbReference type="Pfam" id="PF00535">
    <property type="entry name" value="Glycos_transf_2"/>
    <property type="match status" value="1"/>
</dbReference>
<dbReference type="Gene3D" id="3.90.550.10">
    <property type="entry name" value="Spore Coat Polysaccharide Biosynthesis Protein SpsA, Chain A"/>
    <property type="match status" value="1"/>
</dbReference>
<name>A0ABU2ZJT3_9SPHN</name>
<dbReference type="EMBL" id="JAVRHS010000012">
    <property type="protein sequence ID" value="MDT0576865.1"/>
    <property type="molecule type" value="Genomic_DNA"/>
</dbReference>
<keyword evidence="6" id="KW-1185">Reference proteome</keyword>
<evidence type="ECO:0000256" key="3">
    <source>
        <dbReference type="ARBA" id="ARBA00022679"/>
    </source>
</evidence>
<dbReference type="EC" id="2.4.-.-" evidence="5"/>
<evidence type="ECO:0000256" key="2">
    <source>
        <dbReference type="ARBA" id="ARBA00022676"/>
    </source>
</evidence>
<evidence type="ECO:0000313" key="5">
    <source>
        <dbReference type="EMBL" id="MDT0576865.1"/>
    </source>
</evidence>
<evidence type="ECO:0000256" key="1">
    <source>
        <dbReference type="ARBA" id="ARBA00006739"/>
    </source>
</evidence>
<organism evidence="5 6">
    <name type="scientific">Croceicoccus esteveae</name>
    <dbReference type="NCBI Taxonomy" id="3075597"/>
    <lineage>
        <taxon>Bacteria</taxon>
        <taxon>Pseudomonadati</taxon>
        <taxon>Pseudomonadota</taxon>
        <taxon>Alphaproteobacteria</taxon>
        <taxon>Sphingomonadales</taxon>
        <taxon>Erythrobacteraceae</taxon>
        <taxon>Croceicoccus</taxon>
    </lineage>
</organism>
<reference evidence="5 6" key="1">
    <citation type="submission" date="2023-09" db="EMBL/GenBank/DDBJ databases">
        <authorList>
            <person name="Rey-Velasco X."/>
        </authorList>
    </citation>
    <scope>NUCLEOTIDE SEQUENCE [LARGE SCALE GENOMIC DNA]</scope>
    <source>
        <strain evidence="5 6">F390</strain>
    </source>
</reference>
<dbReference type="PANTHER" id="PTHR43685:SF5">
    <property type="entry name" value="GLYCOSYLTRANSFERASE EPSE-RELATED"/>
    <property type="match status" value="1"/>
</dbReference>
<dbReference type="Proteomes" id="UP001259803">
    <property type="component" value="Unassembled WGS sequence"/>
</dbReference>
<keyword evidence="2 5" id="KW-0328">Glycosyltransferase</keyword>
<evidence type="ECO:0000259" key="4">
    <source>
        <dbReference type="Pfam" id="PF00535"/>
    </source>
</evidence>
<dbReference type="InterPro" id="IPR029044">
    <property type="entry name" value="Nucleotide-diphossugar_trans"/>
</dbReference>
<comment type="similarity">
    <text evidence="1">Belongs to the glycosyltransferase 2 family.</text>
</comment>
<feature type="domain" description="Glycosyltransferase 2-like" evidence="4">
    <location>
        <begin position="23"/>
        <end position="155"/>
    </location>
</feature>
<keyword evidence="3 5" id="KW-0808">Transferase</keyword>